<feature type="chain" id="PRO_5045210483" evidence="16">
    <location>
        <begin position="27"/>
        <end position="828"/>
    </location>
</feature>
<dbReference type="SUPFAM" id="SSF56935">
    <property type="entry name" value="Porins"/>
    <property type="match status" value="1"/>
</dbReference>
<dbReference type="InterPro" id="IPR036942">
    <property type="entry name" value="Beta-barrel_TonB_sf"/>
</dbReference>
<dbReference type="PROSITE" id="PS52016">
    <property type="entry name" value="TONB_DEPENDENT_REC_3"/>
    <property type="match status" value="1"/>
</dbReference>
<evidence type="ECO:0000256" key="12">
    <source>
        <dbReference type="ARBA" id="ARBA00023170"/>
    </source>
</evidence>
<evidence type="ECO:0000256" key="11">
    <source>
        <dbReference type="ARBA" id="ARBA00023136"/>
    </source>
</evidence>
<dbReference type="SMART" id="SM00965">
    <property type="entry name" value="STN"/>
    <property type="match status" value="1"/>
</dbReference>
<dbReference type="PANTHER" id="PTHR32552">
    <property type="entry name" value="FERRICHROME IRON RECEPTOR-RELATED"/>
    <property type="match status" value="1"/>
</dbReference>
<keyword evidence="8" id="KW-0408">Iron</keyword>
<dbReference type="InterPro" id="IPR011662">
    <property type="entry name" value="Secretin/TonB_short_N"/>
</dbReference>
<feature type="domain" description="Secretin/TonB short N-terminal" evidence="17">
    <location>
        <begin position="66"/>
        <end position="117"/>
    </location>
</feature>
<evidence type="ECO:0000256" key="13">
    <source>
        <dbReference type="ARBA" id="ARBA00023237"/>
    </source>
</evidence>
<keyword evidence="10 15" id="KW-0798">TonB box</keyword>
<evidence type="ECO:0000256" key="3">
    <source>
        <dbReference type="ARBA" id="ARBA00022448"/>
    </source>
</evidence>
<dbReference type="CDD" id="cd01347">
    <property type="entry name" value="ligand_gated_channel"/>
    <property type="match status" value="1"/>
</dbReference>
<evidence type="ECO:0000256" key="9">
    <source>
        <dbReference type="ARBA" id="ARBA00023065"/>
    </source>
</evidence>
<evidence type="ECO:0000313" key="19">
    <source>
        <dbReference type="Proteomes" id="UP001528850"/>
    </source>
</evidence>
<keyword evidence="19" id="KW-1185">Reference proteome</keyword>
<dbReference type="InterPro" id="IPR037066">
    <property type="entry name" value="Plug_dom_sf"/>
</dbReference>
<evidence type="ECO:0000256" key="15">
    <source>
        <dbReference type="RuleBase" id="RU003357"/>
    </source>
</evidence>
<dbReference type="Gene3D" id="2.170.130.10">
    <property type="entry name" value="TonB-dependent receptor, plug domain"/>
    <property type="match status" value="1"/>
</dbReference>
<comment type="subcellular location">
    <subcellularLocation>
        <location evidence="1 14">Cell outer membrane</location>
        <topology evidence="1 14">Multi-pass membrane protein</topology>
    </subcellularLocation>
</comment>
<organism evidence="18 19">
    <name type="scientific">Luteibacter sahnii</name>
    <dbReference type="NCBI Taxonomy" id="3021977"/>
    <lineage>
        <taxon>Bacteria</taxon>
        <taxon>Pseudomonadati</taxon>
        <taxon>Pseudomonadota</taxon>
        <taxon>Gammaproteobacteria</taxon>
        <taxon>Lysobacterales</taxon>
        <taxon>Rhodanobacteraceae</taxon>
        <taxon>Luteibacter</taxon>
    </lineage>
</organism>
<proteinExistence type="inferred from homology"/>
<dbReference type="InterPro" id="IPR010105">
    <property type="entry name" value="TonB_sidphr_rcpt"/>
</dbReference>
<keyword evidence="6 14" id="KW-0812">Transmembrane</keyword>
<evidence type="ECO:0000256" key="6">
    <source>
        <dbReference type="ARBA" id="ARBA00022692"/>
    </source>
</evidence>
<dbReference type="Gene3D" id="2.40.170.20">
    <property type="entry name" value="TonB-dependent receptor, beta-barrel domain"/>
    <property type="match status" value="1"/>
</dbReference>
<evidence type="ECO:0000256" key="5">
    <source>
        <dbReference type="ARBA" id="ARBA00022496"/>
    </source>
</evidence>
<evidence type="ECO:0000313" key="18">
    <source>
        <dbReference type="EMBL" id="MDF4026350.1"/>
    </source>
</evidence>
<evidence type="ECO:0000256" key="7">
    <source>
        <dbReference type="ARBA" id="ARBA00022729"/>
    </source>
</evidence>
<dbReference type="NCBIfam" id="TIGR01783">
    <property type="entry name" value="TonB-siderophor"/>
    <property type="match status" value="1"/>
</dbReference>
<keyword evidence="11 14" id="KW-0472">Membrane</keyword>
<sequence>MPYRVRWRRCVTSGAFALVLALPAGASDAPDGGAGALGVPGAAMSFAIAPQPLATALLAWGKQTNVQVLTASGSIANWRSSGAQGVLTPNAALDELLQGTDLEREAYDPHTVVVRQKPKRGDATPLDPGVAFDSGSVVPLATVDVRGLITEDGFKTDTSRTATRSEAALVDVPQSVSVVNREVIESQQAVALGDVARYVAGVQYVDGYGSSPLFLIRGFDAGHGMTDGMPNGVARTEDLPPLIGIERVEVLRGPEAILGDTSQNNNFGGSINVVMKRPQADTVRQLTASVGEYDGTRLGLDLAGPATSDGAFTYRLVAAGQRGASTPQGHGGGRASYLAPSLAWTHGGTRVMGGLEFIDNRVPGPEHTVLLGPSLSAASPYRDPPGTPSDLAAFRTARAVFEIDQALGDDWTFHSQGQYVRQRSSGRNWSYDPAAPLALFSTVARRFRYSADYWTWQNDLAARFRHGDVTHDVLLGVDVARTHSGDGDTSTPAVGASSVVAEQRDSFVATRPVAFDLRTGTGLSDGLARLRVLDTEASVSVQPLAGSWQTNAGVFLQDQIAIGERWNVLAALRRTDYRLETHYPDGGPRRIDKSRWVPKLGVVYKLTPGVSLYADTSVGFQPNPLLGKDGQPLPAATSRQVELGGRFDLFDQRARITAALYRIRVDHSVSLVSPEPPFFATPGPGQTNRGLELEFTGRVAPGFDVLASLTETRIANHDDTRVTGAPRHQAAAWASYRFGQGAVKPWGIAAGVVARSRSLGRTTADGQYFGIPGQASVEANVSRYGTNWRVTLGVKNLLDRTLYAVNFDETFVPIRQGRVVLLTGSYDF</sequence>
<dbReference type="EMBL" id="JARJJS010000004">
    <property type="protein sequence ID" value="MDF4026350.1"/>
    <property type="molecule type" value="Genomic_DNA"/>
</dbReference>
<evidence type="ECO:0000256" key="8">
    <source>
        <dbReference type="ARBA" id="ARBA00023004"/>
    </source>
</evidence>
<dbReference type="Pfam" id="PF00593">
    <property type="entry name" value="TonB_dep_Rec_b-barrel"/>
    <property type="match status" value="1"/>
</dbReference>
<dbReference type="InterPro" id="IPR039426">
    <property type="entry name" value="TonB-dep_rcpt-like"/>
</dbReference>
<dbReference type="Proteomes" id="UP001528850">
    <property type="component" value="Unassembled WGS sequence"/>
</dbReference>
<keyword evidence="12 18" id="KW-0675">Receptor</keyword>
<dbReference type="InterPro" id="IPR012910">
    <property type="entry name" value="Plug_dom"/>
</dbReference>
<keyword evidence="4 14" id="KW-1134">Transmembrane beta strand</keyword>
<evidence type="ECO:0000259" key="17">
    <source>
        <dbReference type="SMART" id="SM00965"/>
    </source>
</evidence>
<evidence type="ECO:0000256" key="4">
    <source>
        <dbReference type="ARBA" id="ARBA00022452"/>
    </source>
</evidence>
<protein>
    <submittedName>
        <fullName evidence="18">TonB-dependent receptor</fullName>
    </submittedName>
</protein>
<dbReference type="InterPro" id="IPR000531">
    <property type="entry name" value="Beta-barrel_TonB"/>
</dbReference>
<keyword evidence="3 14" id="KW-0813">Transport</keyword>
<evidence type="ECO:0000256" key="1">
    <source>
        <dbReference type="ARBA" id="ARBA00004571"/>
    </source>
</evidence>
<gene>
    <name evidence="18" type="ORF">P3W24_15360</name>
</gene>
<dbReference type="PANTHER" id="PTHR32552:SF68">
    <property type="entry name" value="FERRICHROME OUTER MEMBRANE TRANSPORTER_PHAGE RECEPTOR"/>
    <property type="match status" value="1"/>
</dbReference>
<feature type="signal peptide" evidence="16">
    <location>
        <begin position="1"/>
        <end position="26"/>
    </location>
</feature>
<evidence type="ECO:0000256" key="16">
    <source>
        <dbReference type="SAM" id="SignalP"/>
    </source>
</evidence>
<accession>A0ABT6BEB1</accession>
<keyword evidence="13 14" id="KW-0998">Cell outer membrane</keyword>
<reference evidence="18 19" key="1">
    <citation type="journal article" date="2024" name="Curr. Microbiol.">
        <title>Luteibacter sahnii sp. nov., A Novel Yellow-Colored Xanthomonadin Pigment Producing Probiotic Bacterium from Healthy Rice Seed Microbiome.</title>
        <authorList>
            <person name="Jaiswal G."/>
            <person name="Rana R."/>
            <person name="Nayak P.K."/>
            <person name="Chouhan R."/>
            <person name="Gandhi S.G."/>
            <person name="Patel H.K."/>
            <person name="Patil P.B."/>
        </authorList>
    </citation>
    <scope>NUCLEOTIDE SEQUENCE [LARGE SCALE GENOMIC DNA]</scope>
    <source>
        <strain evidence="18 19">PPL201</strain>
    </source>
</reference>
<comment type="similarity">
    <text evidence="2 14 15">Belongs to the TonB-dependent receptor family.</text>
</comment>
<comment type="caution">
    <text evidence="18">The sequence shown here is derived from an EMBL/GenBank/DDBJ whole genome shotgun (WGS) entry which is preliminary data.</text>
</comment>
<keyword evidence="7 16" id="KW-0732">Signal</keyword>
<evidence type="ECO:0000256" key="14">
    <source>
        <dbReference type="PROSITE-ProRule" id="PRU01360"/>
    </source>
</evidence>
<dbReference type="Gene3D" id="3.55.50.30">
    <property type="match status" value="1"/>
</dbReference>
<keyword evidence="9" id="KW-0406">Ion transport</keyword>
<dbReference type="Pfam" id="PF07715">
    <property type="entry name" value="Plug"/>
    <property type="match status" value="1"/>
</dbReference>
<keyword evidence="5" id="KW-0410">Iron transport</keyword>
<evidence type="ECO:0000256" key="2">
    <source>
        <dbReference type="ARBA" id="ARBA00009810"/>
    </source>
</evidence>
<evidence type="ECO:0000256" key="10">
    <source>
        <dbReference type="ARBA" id="ARBA00023077"/>
    </source>
</evidence>
<name>A0ABT6BEB1_9GAMM</name>